<name>A0A0G4IWL7_PLABS</name>
<evidence type="ECO:0000256" key="11">
    <source>
        <dbReference type="ARBA" id="ARBA00022786"/>
    </source>
</evidence>
<keyword evidence="9" id="KW-0479">Metal-binding</keyword>
<dbReference type="Gene3D" id="3.30.60.90">
    <property type="match status" value="1"/>
</dbReference>
<dbReference type="GO" id="GO:0005634">
    <property type="term" value="C:nucleus"/>
    <property type="evidence" value="ECO:0007669"/>
    <property type="project" value="UniProtKB-SubCell"/>
</dbReference>
<dbReference type="CDD" id="cd02340">
    <property type="entry name" value="ZZ_NBR1_like"/>
    <property type="match status" value="1"/>
</dbReference>
<dbReference type="InterPro" id="IPR000433">
    <property type="entry name" value="Znf_ZZ"/>
</dbReference>
<proteinExistence type="inferred from homology"/>
<dbReference type="UniPathway" id="UPA00143"/>
<evidence type="ECO:0000256" key="10">
    <source>
        <dbReference type="ARBA" id="ARBA00022771"/>
    </source>
</evidence>
<evidence type="ECO:0000256" key="8">
    <source>
        <dbReference type="ARBA" id="ARBA00022679"/>
    </source>
</evidence>
<evidence type="ECO:0000256" key="12">
    <source>
        <dbReference type="ARBA" id="ARBA00022833"/>
    </source>
</evidence>
<evidence type="ECO:0000256" key="14">
    <source>
        <dbReference type="PROSITE-ProRule" id="PRU00228"/>
    </source>
</evidence>
<evidence type="ECO:0000256" key="13">
    <source>
        <dbReference type="ARBA" id="ARBA00023242"/>
    </source>
</evidence>
<dbReference type="GO" id="GO:0006511">
    <property type="term" value="P:ubiquitin-dependent protein catabolic process"/>
    <property type="evidence" value="ECO:0007669"/>
    <property type="project" value="InterPro"/>
</dbReference>
<dbReference type="PANTHER" id="PTHR13931:SF2">
    <property type="entry name" value="UBIQUITIN CONJUGATION FACTOR E4 B"/>
    <property type="match status" value="1"/>
</dbReference>
<sequence length="871" mass="97067">MQAMVIRYALLLISDPYLVPMESGADLSLSAAYDWLARESEPVPPSTEALGDPSSMPATRQQCRFLSRFLPVLIDAMSPVHVQAIAATLVRAQRSLSVVSPDGLRALRALHRFLLAGSPALQAWVALPSYLNPWVNGNAFQHDTLLGIFMPCTPALSDVSGQNEQERLLYVTNLRHKLQGAHALLVDIWRKMLDNGGITRSALLAWVALLLLGNWGRTRLMRSQRDRTTSTDEFLMSLCLYMMECVDMGTTPAFEPDVFLRHSRLDLGDQETRLHLPAAQARQQVSELIVPDQSDDDQAFMRLSMHNDHSGIICDKCRSKFIRGIRYKCAHCSDYDLCETVRRAVAVDWCVGNRHNPPVYPMAIVGSCGLGFATEWRVLTMHALHVGFIQCTARYSSQQAPARTSLSVQLLDTRFLHGATLLYGQSASILLNLLKTEQLSVLDAVPEYWVDDMATALIFLAEHAIHVVEGRLHTDCLPILQLFVRFIGSPDRVTNPYLRGKLTEALCALAPITTAHGQGTTRMTTVMSEDPVLVSQAVPSVLGLYVQIEHTGTTSQFYDKFNVRNVVELVLNWLLSNPAHRQRLDNFVRSCPEVALQFMHCLVTDLVFVLDEAIAKSESVSAAESSAEASEQRSLVQLRRHLRIVSALATEALRTLVIMAGHSGMLTVMERPEMVERLAHTINYYVVRLLPLTQSSTEAHARLGFNPAAWLKQFAVLYLRLGHSHPFNRAVVTDGCSFRPDLFPDVLSAVSACTDGSEEDVASRLGPYFEQMTTMGRDEAARTDVLGEVPSEFLDPILNTLMTDPVILPASGITMDRAVICRHLLSTQTDPFCREPLTPDMLRSDTALLERITAWREQQLQRETQRPPAPR</sequence>
<dbReference type="OrthoDB" id="20295at2759"/>
<dbReference type="Proteomes" id="UP000039324">
    <property type="component" value="Unassembled WGS sequence"/>
</dbReference>
<comment type="pathway">
    <text evidence="4">Protein modification; protein ubiquitination.</text>
</comment>
<dbReference type="InterPro" id="IPR043145">
    <property type="entry name" value="Znf_ZZ_sf"/>
</dbReference>
<reference evidence="17 18" key="1">
    <citation type="submission" date="2015-02" db="EMBL/GenBank/DDBJ databases">
        <authorList>
            <person name="Chooi Y.-H."/>
        </authorList>
    </citation>
    <scope>NUCLEOTIDE SEQUENCE [LARGE SCALE GENOMIC DNA]</scope>
    <source>
        <strain evidence="17">E3</strain>
    </source>
</reference>
<dbReference type="PANTHER" id="PTHR13931">
    <property type="entry name" value="UBIQUITINATION FACTOR E4"/>
    <property type="match status" value="1"/>
</dbReference>
<dbReference type="SUPFAM" id="SSF57850">
    <property type="entry name" value="RING/U-box"/>
    <property type="match status" value="2"/>
</dbReference>
<keyword evidence="12" id="KW-0862">Zinc</keyword>
<dbReference type="FunFam" id="3.30.40.10:FF:000055">
    <property type="entry name" value="Ubiquitin conjugation factor e4 a"/>
    <property type="match status" value="1"/>
</dbReference>
<accession>A0A0G4IWL7</accession>
<dbReference type="GO" id="GO:0000151">
    <property type="term" value="C:ubiquitin ligase complex"/>
    <property type="evidence" value="ECO:0007669"/>
    <property type="project" value="InterPro"/>
</dbReference>
<keyword evidence="13" id="KW-0539">Nucleus</keyword>
<keyword evidence="10 14" id="KW-0863">Zinc-finger</keyword>
<dbReference type="GO" id="GO:0036503">
    <property type="term" value="P:ERAD pathway"/>
    <property type="evidence" value="ECO:0007669"/>
    <property type="project" value="InterPro"/>
</dbReference>
<evidence type="ECO:0000256" key="3">
    <source>
        <dbReference type="ARBA" id="ARBA00004496"/>
    </source>
</evidence>
<gene>
    <name evidence="17" type="ORF">PBRA_001392</name>
</gene>
<dbReference type="SMART" id="SM00504">
    <property type="entry name" value="Ubox"/>
    <property type="match status" value="1"/>
</dbReference>
<dbReference type="Pfam" id="PF10408">
    <property type="entry name" value="Ufd2P_core"/>
    <property type="match status" value="2"/>
</dbReference>
<evidence type="ECO:0000259" key="16">
    <source>
        <dbReference type="PROSITE" id="PS51698"/>
    </source>
</evidence>
<keyword evidence="8" id="KW-0808">Transferase</keyword>
<keyword evidence="18" id="KW-1185">Reference proteome</keyword>
<evidence type="ECO:0000313" key="18">
    <source>
        <dbReference type="Proteomes" id="UP000039324"/>
    </source>
</evidence>
<dbReference type="InterPro" id="IPR003613">
    <property type="entry name" value="Ubox_domain"/>
</dbReference>
<evidence type="ECO:0000313" key="17">
    <source>
        <dbReference type="EMBL" id="CEO99486.1"/>
    </source>
</evidence>
<comment type="similarity">
    <text evidence="5">Belongs to the ubiquitin conjugation factor E4 family.</text>
</comment>
<dbReference type="GO" id="GO:0000209">
    <property type="term" value="P:protein polyubiquitination"/>
    <property type="evidence" value="ECO:0007669"/>
    <property type="project" value="TreeGrafter"/>
</dbReference>
<organism evidence="17 18">
    <name type="scientific">Plasmodiophora brassicae</name>
    <name type="common">Clubroot disease agent</name>
    <dbReference type="NCBI Taxonomy" id="37360"/>
    <lineage>
        <taxon>Eukaryota</taxon>
        <taxon>Sar</taxon>
        <taxon>Rhizaria</taxon>
        <taxon>Endomyxa</taxon>
        <taxon>Phytomyxea</taxon>
        <taxon>Plasmodiophorida</taxon>
        <taxon>Plasmodiophoridae</taxon>
        <taxon>Plasmodiophora</taxon>
    </lineage>
</organism>
<dbReference type="GO" id="GO:0005737">
    <property type="term" value="C:cytoplasm"/>
    <property type="evidence" value="ECO:0007669"/>
    <property type="project" value="UniProtKB-SubCell"/>
</dbReference>
<evidence type="ECO:0000256" key="7">
    <source>
        <dbReference type="ARBA" id="ARBA00022490"/>
    </source>
</evidence>
<evidence type="ECO:0000256" key="9">
    <source>
        <dbReference type="ARBA" id="ARBA00022723"/>
    </source>
</evidence>
<dbReference type="InterPro" id="IPR019474">
    <property type="entry name" value="Ub_conjug_fac_E4_core"/>
</dbReference>
<dbReference type="Gene3D" id="3.30.40.10">
    <property type="entry name" value="Zinc/RING finger domain, C3HC4 (zinc finger)"/>
    <property type="match status" value="1"/>
</dbReference>
<dbReference type="PROSITE" id="PS50135">
    <property type="entry name" value="ZF_ZZ_2"/>
    <property type="match status" value="1"/>
</dbReference>
<protein>
    <recommendedName>
        <fullName evidence="6">RING-type E3 ubiquitin transferase</fullName>
        <ecNumber evidence="6">2.3.2.27</ecNumber>
    </recommendedName>
</protein>
<comment type="subcellular location">
    <subcellularLocation>
        <location evidence="3">Cytoplasm</location>
    </subcellularLocation>
    <subcellularLocation>
        <location evidence="2">Nucleus</location>
    </subcellularLocation>
</comment>
<dbReference type="InterPro" id="IPR045132">
    <property type="entry name" value="UBE4"/>
</dbReference>
<evidence type="ECO:0000256" key="4">
    <source>
        <dbReference type="ARBA" id="ARBA00004906"/>
    </source>
</evidence>
<comment type="catalytic activity">
    <reaction evidence="1">
        <text>S-ubiquitinyl-[E2 ubiquitin-conjugating enzyme]-L-cysteine + [acceptor protein]-L-lysine = [E2 ubiquitin-conjugating enzyme]-L-cysteine + N(6)-ubiquitinyl-[acceptor protein]-L-lysine.</text>
        <dbReference type="EC" id="2.3.2.27"/>
    </reaction>
</comment>
<evidence type="ECO:0000256" key="6">
    <source>
        <dbReference type="ARBA" id="ARBA00012483"/>
    </source>
</evidence>
<evidence type="ECO:0000256" key="2">
    <source>
        <dbReference type="ARBA" id="ARBA00004123"/>
    </source>
</evidence>
<dbReference type="EC" id="2.3.2.27" evidence="6"/>
<dbReference type="STRING" id="37360.A0A0G4IWL7"/>
<dbReference type="EMBL" id="CDSF01000090">
    <property type="protein sequence ID" value="CEO99486.1"/>
    <property type="molecule type" value="Genomic_DNA"/>
</dbReference>
<dbReference type="AlphaFoldDB" id="A0A0G4IWL7"/>
<dbReference type="PROSITE" id="PS51698">
    <property type="entry name" value="U_BOX"/>
    <property type="match status" value="1"/>
</dbReference>
<feature type="domain" description="ZZ-type" evidence="15">
    <location>
        <begin position="309"/>
        <end position="370"/>
    </location>
</feature>
<feature type="domain" description="U-box" evidence="16">
    <location>
        <begin position="788"/>
        <end position="862"/>
    </location>
</feature>
<keyword evidence="11" id="KW-0833">Ubl conjugation pathway</keyword>
<dbReference type="GO" id="GO:0008270">
    <property type="term" value="F:zinc ion binding"/>
    <property type="evidence" value="ECO:0007669"/>
    <property type="project" value="UniProtKB-KW"/>
</dbReference>
<evidence type="ECO:0000256" key="5">
    <source>
        <dbReference type="ARBA" id="ARBA00007434"/>
    </source>
</evidence>
<evidence type="ECO:0000256" key="1">
    <source>
        <dbReference type="ARBA" id="ARBA00000900"/>
    </source>
</evidence>
<evidence type="ECO:0000259" key="15">
    <source>
        <dbReference type="PROSITE" id="PS50135"/>
    </source>
</evidence>
<dbReference type="Pfam" id="PF04564">
    <property type="entry name" value="U-box"/>
    <property type="match status" value="1"/>
</dbReference>
<keyword evidence="7" id="KW-0963">Cytoplasm</keyword>
<dbReference type="InterPro" id="IPR013083">
    <property type="entry name" value="Znf_RING/FYVE/PHD"/>
</dbReference>
<dbReference type="SMART" id="SM00291">
    <property type="entry name" value="ZnF_ZZ"/>
    <property type="match status" value="1"/>
</dbReference>
<dbReference type="GO" id="GO:0034450">
    <property type="term" value="F:ubiquitin-ubiquitin ligase activity"/>
    <property type="evidence" value="ECO:0007669"/>
    <property type="project" value="InterPro"/>
</dbReference>